<protein>
    <submittedName>
        <fullName evidence="1">Uncharacterized protein</fullName>
    </submittedName>
</protein>
<dbReference type="AlphaFoldDB" id="A0A3M7RFN2"/>
<accession>A0A3M7RFN2</accession>
<keyword evidence="2" id="KW-1185">Reference proteome</keyword>
<reference evidence="1 2" key="1">
    <citation type="journal article" date="2018" name="Sci. Rep.">
        <title>Genomic signatures of local adaptation to the degree of environmental predictability in rotifers.</title>
        <authorList>
            <person name="Franch-Gras L."/>
            <person name="Hahn C."/>
            <person name="Garcia-Roger E.M."/>
            <person name="Carmona M.J."/>
            <person name="Serra M."/>
            <person name="Gomez A."/>
        </authorList>
    </citation>
    <scope>NUCLEOTIDE SEQUENCE [LARGE SCALE GENOMIC DNA]</scope>
    <source>
        <strain evidence="1">HYR1</strain>
    </source>
</reference>
<dbReference type="Proteomes" id="UP000276133">
    <property type="component" value="Unassembled WGS sequence"/>
</dbReference>
<proteinExistence type="predicted"/>
<comment type="caution">
    <text evidence="1">The sequence shown here is derived from an EMBL/GenBank/DDBJ whole genome shotgun (WGS) entry which is preliminary data.</text>
</comment>
<evidence type="ECO:0000313" key="1">
    <source>
        <dbReference type="EMBL" id="RNA22259.1"/>
    </source>
</evidence>
<evidence type="ECO:0000313" key="2">
    <source>
        <dbReference type="Proteomes" id="UP000276133"/>
    </source>
</evidence>
<sequence length="186" mass="21344">TKNQRVKIYKNHYRKVKKCEKSYFRPDCPISFNNISKLCEIQYKMIKRTEKILNLILQFRRVGQKSNFRVRIVLALKLELGRQKNLLERQSISQDHTIARLSCGDKCKSSTLLTEGIVSVLLLMTESASVTVAGRAFHSLTILLLRENVTRRSFYVSTKASALLDSSSPINPVSNVLTHYYPLLPL</sequence>
<name>A0A3M7RFN2_BRAPC</name>
<gene>
    <name evidence="1" type="ORF">BpHYR1_014706</name>
</gene>
<organism evidence="1 2">
    <name type="scientific">Brachionus plicatilis</name>
    <name type="common">Marine rotifer</name>
    <name type="synonym">Brachionus muelleri</name>
    <dbReference type="NCBI Taxonomy" id="10195"/>
    <lineage>
        <taxon>Eukaryota</taxon>
        <taxon>Metazoa</taxon>
        <taxon>Spiralia</taxon>
        <taxon>Gnathifera</taxon>
        <taxon>Rotifera</taxon>
        <taxon>Eurotatoria</taxon>
        <taxon>Monogononta</taxon>
        <taxon>Pseudotrocha</taxon>
        <taxon>Ploima</taxon>
        <taxon>Brachionidae</taxon>
        <taxon>Brachionus</taxon>
    </lineage>
</organism>
<feature type="non-terminal residue" evidence="1">
    <location>
        <position position="1"/>
    </location>
</feature>
<dbReference type="EMBL" id="REGN01003502">
    <property type="protein sequence ID" value="RNA22259.1"/>
    <property type="molecule type" value="Genomic_DNA"/>
</dbReference>